<evidence type="ECO:0000313" key="1">
    <source>
        <dbReference type="EMBL" id="KAK7357767.1"/>
    </source>
</evidence>
<gene>
    <name evidence="1" type="ORF">VNO80_17063</name>
</gene>
<protein>
    <submittedName>
        <fullName evidence="1">Uncharacterized protein</fullName>
    </submittedName>
</protein>
<reference evidence="1 2" key="1">
    <citation type="submission" date="2024-01" db="EMBL/GenBank/DDBJ databases">
        <title>The genomes of 5 underutilized Papilionoideae crops provide insights into root nodulation and disease resistanc.</title>
        <authorList>
            <person name="Jiang F."/>
        </authorList>
    </citation>
    <scope>NUCLEOTIDE SEQUENCE [LARGE SCALE GENOMIC DNA]</scope>
    <source>
        <strain evidence="1">JINMINGXINNONG_FW02</strain>
        <tissue evidence="1">Leaves</tissue>
    </source>
</reference>
<evidence type="ECO:0000313" key="2">
    <source>
        <dbReference type="Proteomes" id="UP001374584"/>
    </source>
</evidence>
<organism evidence="1 2">
    <name type="scientific">Phaseolus coccineus</name>
    <name type="common">Scarlet runner bean</name>
    <name type="synonym">Phaseolus multiflorus</name>
    <dbReference type="NCBI Taxonomy" id="3886"/>
    <lineage>
        <taxon>Eukaryota</taxon>
        <taxon>Viridiplantae</taxon>
        <taxon>Streptophyta</taxon>
        <taxon>Embryophyta</taxon>
        <taxon>Tracheophyta</taxon>
        <taxon>Spermatophyta</taxon>
        <taxon>Magnoliopsida</taxon>
        <taxon>eudicotyledons</taxon>
        <taxon>Gunneridae</taxon>
        <taxon>Pentapetalae</taxon>
        <taxon>rosids</taxon>
        <taxon>fabids</taxon>
        <taxon>Fabales</taxon>
        <taxon>Fabaceae</taxon>
        <taxon>Papilionoideae</taxon>
        <taxon>50 kb inversion clade</taxon>
        <taxon>NPAAA clade</taxon>
        <taxon>indigoferoid/millettioid clade</taxon>
        <taxon>Phaseoleae</taxon>
        <taxon>Phaseolus</taxon>
    </lineage>
</organism>
<keyword evidence="2" id="KW-1185">Reference proteome</keyword>
<accession>A0AAN9R3A9</accession>
<proteinExistence type="predicted"/>
<sequence>MSWFSAVEAIPTRLNRASFSSCKFKTQSQSFPLASFPSFQIDLAHGFAWIPNTTSQFFCFFSFRGKKPIRDRSNAALNRAPSSFGGNILLLLNSNLGAAGSMSNMLHCF</sequence>
<name>A0AAN9R3A9_PHACN</name>
<dbReference type="AlphaFoldDB" id="A0AAN9R3A9"/>
<dbReference type="Proteomes" id="UP001374584">
    <property type="component" value="Unassembled WGS sequence"/>
</dbReference>
<dbReference type="EMBL" id="JAYMYR010000006">
    <property type="protein sequence ID" value="KAK7357767.1"/>
    <property type="molecule type" value="Genomic_DNA"/>
</dbReference>
<comment type="caution">
    <text evidence="1">The sequence shown here is derived from an EMBL/GenBank/DDBJ whole genome shotgun (WGS) entry which is preliminary data.</text>
</comment>